<evidence type="ECO:0000256" key="1">
    <source>
        <dbReference type="SAM" id="Phobius"/>
    </source>
</evidence>
<evidence type="ECO:0000313" key="3">
    <source>
        <dbReference type="Proteomes" id="UP000233553"/>
    </source>
</evidence>
<feature type="transmembrane region" description="Helical" evidence="1">
    <location>
        <begin position="12"/>
        <end position="29"/>
    </location>
</feature>
<accession>A0A2N0WI91</accession>
<sequence>MLLLLLFKLPFWVLVPIGMLIEAFIYSLLVKWMWSKGAISLNVDINLIAIDYVFFSLIATFIKSFDVALNMKGDLVGIFFIVVIFMISYSMPKRWVAKEK</sequence>
<feature type="transmembrane region" description="Helical" evidence="1">
    <location>
        <begin position="41"/>
        <end position="62"/>
    </location>
</feature>
<reference evidence="2 3" key="1">
    <citation type="submission" date="2017-12" db="EMBL/GenBank/DDBJ databases">
        <title>Draft Genome sequences of multiple microbial strains isolated from spacecraft associated surfaces.</title>
        <authorList>
            <person name="Seuylemezian A."/>
            <person name="Vaishampayan P."/>
            <person name="Venkateswaran K."/>
        </authorList>
    </citation>
    <scope>NUCLEOTIDE SEQUENCE [LARGE SCALE GENOMIC DNA]</scope>
    <source>
        <strain evidence="2 3">2P01AA</strain>
    </source>
</reference>
<name>A0A2N0WI91_9GAMM</name>
<dbReference type="AlphaFoldDB" id="A0A2N0WI91"/>
<proteinExistence type="predicted"/>
<dbReference type="RefSeq" id="WP_101235740.1">
    <property type="nucleotide sequence ID" value="NZ_PISJ01000005.1"/>
</dbReference>
<comment type="caution">
    <text evidence="2">The sequence shown here is derived from an EMBL/GenBank/DDBJ whole genome shotgun (WGS) entry which is preliminary data.</text>
</comment>
<evidence type="ECO:0000313" key="2">
    <source>
        <dbReference type="EMBL" id="PKF35519.1"/>
    </source>
</evidence>
<feature type="transmembrane region" description="Helical" evidence="1">
    <location>
        <begin position="74"/>
        <end position="91"/>
    </location>
</feature>
<protein>
    <submittedName>
        <fullName evidence="2">Uncharacterized protein</fullName>
    </submittedName>
</protein>
<keyword evidence="1" id="KW-0472">Membrane</keyword>
<dbReference type="EMBL" id="PISJ01000005">
    <property type="protein sequence ID" value="PKF35519.1"/>
    <property type="molecule type" value="Genomic_DNA"/>
</dbReference>
<dbReference type="Proteomes" id="UP000233553">
    <property type="component" value="Unassembled WGS sequence"/>
</dbReference>
<gene>
    <name evidence="2" type="ORF">CW311_04310</name>
</gene>
<keyword evidence="1" id="KW-1133">Transmembrane helix</keyword>
<keyword evidence="1" id="KW-0812">Transmembrane</keyword>
<organism evidence="2 3">
    <name type="scientific">Acinetobacter proteolyticus</name>
    <dbReference type="NCBI Taxonomy" id="1776741"/>
    <lineage>
        <taxon>Bacteria</taxon>
        <taxon>Pseudomonadati</taxon>
        <taxon>Pseudomonadota</taxon>
        <taxon>Gammaproteobacteria</taxon>
        <taxon>Moraxellales</taxon>
        <taxon>Moraxellaceae</taxon>
        <taxon>Acinetobacter</taxon>
    </lineage>
</organism>